<evidence type="ECO:0000313" key="2">
    <source>
        <dbReference type="Proteomes" id="UP000749559"/>
    </source>
</evidence>
<dbReference type="Pfam" id="PF07426">
    <property type="entry name" value="Dynactin_p22"/>
    <property type="match status" value="1"/>
</dbReference>
<accession>A0A8J1TX42</accession>
<name>A0A8J1TX42_OWEFU</name>
<protein>
    <submittedName>
        <fullName evidence="1">Uncharacterized protein</fullName>
    </submittedName>
</protein>
<evidence type="ECO:0000313" key="1">
    <source>
        <dbReference type="EMBL" id="CAH1796684.1"/>
    </source>
</evidence>
<dbReference type="PANTHER" id="PTHR28360:SF1">
    <property type="entry name" value="DYNACTIN SUBUNIT 3"/>
    <property type="match status" value="1"/>
</dbReference>
<dbReference type="AlphaFoldDB" id="A0A8J1TX42"/>
<sequence>MNLRWEEIFVARLVFLHSQINMADQNLEILESRLKSLENSVYGDSNKDLSYPKVIDSLSNIDKQLNTAVASRDKIKKLLDQTPLMEKYLDPTYASESGLSQTAKVDIILSEEDQIRKLAADFEKIKNATQSLDSEHLKGIPKVASRLQQLAQVNIDQKEQVGQLTEDVRNLLVEYNNTISLLSKQFIQWDEIVTQLEIDAQPKKSYD</sequence>
<dbReference type="EMBL" id="CAIIXF020000010">
    <property type="protein sequence ID" value="CAH1796684.1"/>
    <property type="molecule type" value="Genomic_DNA"/>
</dbReference>
<dbReference type="InterPro" id="IPR009991">
    <property type="entry name" value="DCTN3"/>
</dbReference>
<dbReference type="GO" id="GO:0005869">
    <property type="term" value="C:dynactin complex"/>
    <property type="evidence" value="ECO:0007669"/>
    <property type="project" value="InterPro"/>
</dbReference>
<gene>
    <name evidence="1" type="ORF">OFUS_LOCUS21067</name>
</gene>
<comment type="caution">
    <text evidence="1">The sequence shown here is derived from an EMBL/GenBank/DDBJ whole genome shotgun (WGS) entry which is preliminary data.</text>
</comment>
<reference evidence="1" key="1">
    <citation type="submission" date="2022-03" db="EMBL/GenBank/DDBJ databases">
        <authorList>
            <person name="Martin C."/>
        </authorList>
    </citation>
    <scope>NUCLEOTIDE SEQUENCE</scope>
</reference>
<dbReference type="GO" id="GO:0061640">
    <property type="term" value="P:cytoskeleton-dependent cytokinesis"/>
    <property type="evidence" value="ECO:0007669"/>
    <property type="project" value="InterPro"/>
</dbReference>
<dbReference type="PANTHER" id="PTHR28360">
    <property type="entry name" value="DYNACTIN SUBUNIT 3"/>
    <property type="match status" value="1"/>
</dbReference>
<keyword evidence="2" id="KW-1185">Reference proteome</keyword>
<dbReference type="Proteomes" id="UP000749559">
    <property type="component" value="Unassembled WGS sequence"/>
</dbReference>
<dbReference type="OrthoDB" id="16729at2759"/>
<proteinExistence type="predicted"/>
<organism evidence="1 2">
    <name type="scientific">Owenia fusiformis</name>
    <name type="common">Polychaete worm</name>
    <dbReference type="NCBI Taxonomy" id="6347"/>
    <lineage>
        <taxon>Eukaryota</taxon>
        <taxon>Metazoa</taxon>
        <taxon>Spiralia</taxon>
        <taxon>Lophotrochozoa</taxon>
        <taxon>Annelida</taxon>
        <taxon>Polychaeta</taxon>
        <taxon>Sedentaria</taxon>
        <taxon>Canalipalpata</taxon>
        <taxon>Sabellida</taxon>
        <taxon>Oweniida</taxon>
        <taxon>Oweniidae</taxon>
        <taxon>Owenia</taxon>
    </lineage>
</organism>